<accession>A0A373FJY6</accession>
<dbReference type="Pfam" id="PF00196">
    <property type="entry name" value="GerE"/>
    <property type="match status" value="1"/>
</dbReference>
<dbReference type="InterPro" id="IPR016032">
    <property type="entry name" value="Sig_transdc_resp-reg_C-effctor"/>
</dbReference>
<dbReference type="SMART" id="SM00421">
    <property type="entry name" value="HTH_LUXR"/>
    <property type="match status" value="1"/>
</dbReference>
<dbReference type="InterPro" id="IPR000792">
    <property type="entry name" value="Tscrpt_reg_LuxR_C"/>
</dbReference>
<organism evidence="2 3">
    <name type="scientific">Comamonas testosteroni</name>
    <name type="common">Pseudomonas testosteroni</name>
    <dbReference type="NCBI Taxonomy" id="285"/>
    <lineage>
        <taxon>Bacteria</taxon>
        <taxon>Pseudomonadati</taxon>
        <taxon>Pseudomonadota</taxon>
        <taxon>Betaproteobacteria</taxon>
        <taxon>Burkholderiales</taxon>
        <taxon>Comamonadaceae</taxon>
        <taxon>Comamonas</taxon>
    </lineage>
</organism>
<comment type="caution">
    <text evidence="2">The sequence shown here is derived from an EMBL/GenBank/DDBJ whole genome shotgun (WGS) entry which is preliminary data.</text>
</comment>
<dbReference type="InterPro" id="IPR036388">
    <property type="entry name" value="WH-like_DNA-bd_sf"/>
</dbReference>
<proteinExistence type="predicted"/>
<keyword evidence="3" id="KW-1185">Reference proteome</keyword>
<feature type="domain" description="HTH luxR-type" evidence="1">
    <location>
        <begin position="352"/>
        <end position="409"/>
    </location>
</feature>
<dbReference type="AlphaFoldDB" id="A0A373FJY6"/>
<dbReference type="Proteomes" id="UP000261948">
    <property type="component" value="Unassembled WGS sequence"/>
</dbReference>
<protein>
    <submittedName>
        <fullName evidence="2">LuxR family transcriptional regulator</fullName>
    </submittedName>
</protein>
<gene>
    <name evidence="2" type="ORF">DZC30_14820</name>
</gene>
<evidence type="ECO:0000259" key="1">
    <source>
        <dbReference type="SMART" id="SM00421"/>
    </source>
</evidence>
<sequence>MPESAFSKIGFSAYKESSQDCVLKDVPVAAQAEPAGELSAAGEMTSGISAENFSQLVGALYVAATDVDAWKDFLELFRLQIGGNYGSLIVRDTLGDHIGWVISAANTRRTLLQHDPYGYCSPLRDMPQGTVVTMAEWLPEREWRACRYYTDWCKHVDVFHIIALDIETDDGCCYGLRATRPEHAAPFGPREKALMTLLHPHLKRALKMHLALNRDRQLISLYGRATAQLMVGVVILDQNGMVIETNPAATTILNSGDGLRVKDGALEAAYANDNRKLQRLIRDALIHPQDQIRAMTEGMSVGRQSGQLNWGVVVQNISPDEWTEGKQRPSVAVFVRDTTGRSDPPVKLAQQLFQLTPAETALAIQLANGLSLDEAAQELNIRLNTARAHLRSIFSKTGVRRQTELVRLFLNSVAWLGNH</sequence>
<dbReference type="CDD" id="cd06170">
    <property type="entry name" value="LuxR_C_like"/>
    <property type="match status" value="1"/>
</dbReference>
<dbReference type="OrthoDB" id="5497412at2"/>
<dbReference type="SUPFAM" id="SSF46894">
    <property type="entry name" value="C-terminal effector domain of the bipartite response regulators"/>
    <property type="match status" value="1"/>
</dbReference>
<reference evidence="2 3" key="1">
    <citation type="submission" date="2018-08" db="EMBL/GenBank/DDBJ databases">
        <title>Comamonas testosteroni strain SWCO2.</title>
        <authorList>
            <person name="Jiang N."/>
            <person name="Zhang X.Z."/>
        </authorList>
    </citation>
    <scope>NUCLEOTIDE SEQUENCE [LARGE SCALE GENOMIC DNA]</scope>
    <source>
        <strain evidence="2 3">SWCO2</strain>
    </source>
</reference>
<dbReference type="GO" id="GO:0003677">
    <property type="term" value="F:DNA binding"/>
    <property type="evidence" value="ECO:0007669"/>
    <property type="project" value="InterPro"/>
</dbReference>
<evidence type="ECO:0000313" key="2">
    <source>
        <dbReference type="EMBL" id="RGE43699.1"/>
    </source>
</evidence>
<dbReference type="EMBL" id="QURR01000018">
    <property type="protein sequence ID" value="RGE43699.1"/>
    <property type="molecule type" value="Genomic_DNA"/>
</dbReference>
<dbReference type="GO" id="GO:0006355">
    <property type="term" value="P:regulation of DNA-templated transcription"/>
    <property type="evidence" value="ECO:0007669"/>
    <property type="project" value="InterPro"/>
</dbReference>
<dbReference type="Gene3D" id="1.10.10.10">
    <property type="entry name" value="Winged helix-like DNA-binding domain superfamily/Winged helix DNA-binding domain"/>
    <property type="match status" value="1"/>
</dbReference>
<evidence type="ECO:0000313" key="3">
    <source>
        <dbReference type="Proteomes" id="UP000261948"/>
    </source>
</evidence>
<name>A0A373FJY6_COMTE</name>